<organism evidence="2 3">
    <name type="scientific">Acinetobacter boissieri</name>
    <dbReference type="NCBI Taxonomy" id="1219383"/>
    <lineage>
        <taxon>Bacteria</taxon>
        <taxon>Pseudomonadati</taxon>
        <taxon>Pseudomonadota</taxon>
        <taxon>Gammaproteobacteria</taxon>
        <taxon>Moraxellales</taxon>
        <taxon>Moraxellaceae</taxon>
        <taxon>Acinetobacter</taxon>
    </lineage>
</organism>
<evidence type="ECO:0000313" key="2">
    <source>
        <dbReference type="EMBL" id="SDB80901.1"/>
    </source>
</evidence>
<dbReference type="RefSeq" id="WP_092746311.1">
    <property type="nucleotide sequence ID" value="NZ_FMYL01000001.1"/>
</dbReference>
<proteinExistence type="predicted"/>
<evidence type="ECO:0000259" key="1">
    <source>
        <dbReference type="Pfam" id="PF01755"/>
    </source>
</evidence>
<keyword evidence="3" id="KW-1185">Reference proteome</keyword>
<evidence type="ECO:0000313" key="3">
    <source>
        <dbReference type="Proteomes" id="UP000242501"/>
    </source>
</evidence>
<protein>
    <submittedName>
        <fullName evidence="2">Glycosyl transferase, family 25</fullName>
    </submittedName>
</protein>
<sequence>MKVFIINLEQCTDRLEQQTLQFQKLDLTFNRLAAVTVNEFSKETYERLAFQGQRPMKQSELACFLSHKKAWQTVLDLKEPCLILEDDAVLVKDLKEILNDIKRLENTDFVNLEVHGRKKSVAKEPRYTVATDYNLFNLYQDRSGTGGYVLFPTGAKKLLDCAEQTHPKLADEFIYGCYTLNAYQIEPAALLQSDKADMYGVDVSVMHESVIGLIKNNHSHAPQNSLMSKFKYKKNRIEQQILLGIHYLKGMFRYNRREIQVDKQRFKLD</sequence>
<dbReference type="InterPro" id="IPR002654">
    <property type="entry name" value="Glyco_trans_25"/>
</dbReference>
<dbReference type="OrthoDB" id="9816113at2"/>
<feature type="domain" description="Glycosyl transferase family 25" evidence="1">
    <location>
        <begin position="2"/>
        <end position="166"/>
    </location>
</feature>
<dbReference type="STRING" id="1219383.SAMN05421733_10131"/>
<dbReference type="CDD" id="cd06532">
    <property type="entry name" value="Glyco_transf_25"/>
    <property type="match status" value="1"/>
</dbReference>
<dbReference type="EMBL" id="FMYL01000001">
    <property type="protein sequence ID" value="SDB80901.1"/>
    <property type="molecule type" value="Genomic_DNA"/>
</dbReference>
<dbReference type="GO" id="GO:0016740">
    <property type="term" value="F:transferase activity"/>
    <property type="evidence" value="ECO:0007669"/>
    <property type="project" value="UniProtKB-KW"/>
</dbReference>
<gene>
    <name evidence="2" type="ORF">SAMN05421733_10131</name>
</gene>
<dbReference type="Proteomes" id="UP000242501">
    <property type="component" value="Unassembled WGS sequence"/>
</dbReference>
<name>A0A1G6GFX6_9GAMM</name>
<reference evidence="3" key="1">
    <citation type="submission" date="2016-09" db="EMBL/GenBank/DDBJ databases">
        <authorList>
            <person name="Varghese N."/>
            <person name="Submissions S."/>
        </authorList>
    </citation>
    <scope>NUCLEOTIDE SEQUENCE [LARGE SCALE GENOMIC DNA]</scope>
    <source>
        <strain evidence="3">ANC 4422</strain>
    </source>
</reference>
<accession>A0A1G6GFX6</accession>
<dbReference type="Pfam" id="PF01755">
    <property type="entry name" value="Glyco_transf_25"/>
    <property type="match status" value="1"/>
</dbReference>
<dbReference type="AlphaFoldDB" id="A0A1G6GFX6"/>
<keyword evidence="2" id="KW-0808">Transferase</keyword>